<name>A0A1T4KGH0_9FUSO</name>
<gene>
    <name evidence="1" type="ORF">SAMN02745174_00418</name>
</gene>
<sequence length="131" mass="16162">MWISRGDDFLNITDEEYDNLLKEAWNNMPQEDKKEYKNNFMVFKKECEEYDEDYFYLPNNVLEKFNNLRKEYSGMEISSEKLQEILKEKWFKSSKIEEPNLYTIYLDNKNLDEEAREQLNWEYSFDLEISQ</sequence>
<protein>
    <submittedName>
        <fullName evidence="1">Uncharacterized protein</fullName>
    </submittedName>
</protein>
<dbReference type="Proteomes" id="UP000191153">
    <property type="component" value="Unassembled WGS sequence"/>
</dbReference>
<organism evidence="1 2">
    <name type="scientific">Cetobacterium ceti</name>
    <dbReference type="NCBI Taxonomy" id="180163"/>
    <lineage>
        <taxon>Bacteria</taxon>
        <taxon>Fusobacteriati</taxon>
        <taxon>Fusobacteriota</taxon>
        <taxon>Fusobacteriia</taxon>
        <taxon>Fusobacteriales</taxon>
        <taxon>Fusobacteriaceae</taxon>
        <taxon>Cetobacterium</taxon>
    </lineage>
</organism>
<dbReference type="EMBL" id="FUWX01000005">
    <property type="protein sequence ID" value="SJZ41528.1"/>
    <property type="molecule type" value="Genomic_DNA"/>
</dbReference>
<dbReference type="RefSeq" id="WP_078692963.1">
    <property type="nucleotide sequence ID" value="NZ_FUWX01000005.1"/>
</dbReference>
<evidence type="ECO:0000313" key="2">
    <source>
        <dbReference type="Proteomes" id="UP000191153"/>
    </source>
</evidence>
<evidence type="ECO:0000313" key="1">
    <source>
        <dbReference type="EMBL" id="SJZ41528.1"/>
    </source>
</evidence>
<reference evidence="1 2" key="1">
    <citation type="submission" date="2017-02" db="EMBL/GenBank/DDBJ databases">
        <authorList>
            <person name="Peterson S.W."/>
        </authorList>
    </citation>
    <scope>NUCLEOTIDE SEQUENCE [LARGE SCALE GENOMIC DNA]</scope>
    <source>
        <strain evidence="1 2">ATCC 700028</strain>
    </source>
</reference>
<keyword evidence="2" id="KW-1185">Reference proteome</keyword>
<proteinExistence type="predicted"/>
<dbReference type="STRING" id="180163.SAMN02745174_00418"/>
<accession>A0A1T4KGH0</accession>
<dbReference type="AlphaFoldDB" id="A0A1T4KGH0"/>